<sequence>MNPRYPFAFLLLTAASCSRDTYFQPDARVDFASPLPANADSARVTAGRHYRRGPSGRFFLGPHYRRAWAEPVTLPVLNLQTAVPGGLKFGKIGGGFQTISMTVVGADGRSYALRSIDKDPYRTLPKVLRQGFILTTVRDATSAGMPYGAFVVPLLAEAAGLPHTTPRAFYVRADETGLEEASERFRGKIVLLEEKFEGKQNIAGPVAGALDLEETEDVLEDRYAAPGHRLDGEAYVRARLLDLWLGDWDRHEGQWSWAAYAQPDGRTLWKPVPQDRDQVFFRFDDGALSWLVSKLAGKFRTFRPHYESIEGYTRNASFVDERALAAVPHATYLRTAHELQLRLTDTVIEQAVRQGLPKEVYQLEGPRMIATLKARRAALPQATEEFYRLKAREVLVAGTDAAERFVVERLNDTATVVSVYTLPVRKKAPAASLVYQRSFNPAHTHTVRLHGLGGKDEFLVSGQVRRSPFVEVYGGPGEDLLQDSSRVAGLRKRTRFFDTRRNNVLEPGPETKDRTAHSVLSHAFDRDGSGR</sequence>
<protein>
    <submittedName>
        <fullName evidence="1">Uncharacterized protein</fullName>
    </submittedName>
</protein>
<name>A0A3R9UVK3_9BACT</name>
<organism evidence="1 2">
    <name type="scientific">Hymenobacter perfusus</name>
    <dbReference type="NCBI Taxonomy" id="1236770"/>
    <lineage>
        <taxon>Bacteria</taxon>
        <taxon>Pseudomonadati</taxon>
        <taxon>Bacteroidota</taxon>
        <taxon>Cytophagia</taxon>
        <taxon>Cytophagales</taxon>
        <taxon>Hymenobacteraceae</taxon>
        <taxon>Hymenobacter</taxon>
    </lineage>
</organism>
<dbReference type="EMBL" id="RWIU01000006">
    <property type="protein sequence ID" value="RSK41067.1"/>
    <property type="molecule type" value="Genomic_DNA"/>
</dbReference>
<dbReference type="PROSITE" id="PS51257">
    <property type="entry name" value="PROKAR_LIPOPROTEIN"/>
    <property type="match status" value="1"/>
</dbReference>
<evidence type="ECO:0000313" key="1">
    <source>
        <dbReference type="EMBL" id="RSK41067.1"/>
    </source>
</evidence>
<dbReference type="AlphaFoldDB" id="A0A3R9UVK3"/>
<reference evidence="1 2" key="1">
    <citation type="submission" date="2018-12" db="EMBL/GenBank/DDBJ databases">
        <authorList>
            <person name="Feng G."/>
            <person name="Zhu H."/>
        </authorList>
    </citation>
    <scope>NUCLEOTIDE SEQUENCE [LARGE SCALE GENOMIC DNA]</scope>
    <source>
        <strain evidence="1 2">LMG 26000</strain>
    </source>
</reference>
<dbReference type="RefSeq" id="WP_125439691.1">
    <property type="nucleotide sequence ID" value="NZ_RWIU01000006.1"/>
</dbReference>
<comment type="caution">
    <text evidence="1">The sequence shown here is derived from an EMBL/GenBank/DDBJ whole genome shotgun (WGS) entry which is preliminary data.</text>
</comment>
<keyword evidence="2" id="KW-1185">Reference proteome</keyword>
<evidence type="ECO:0000313" key="2">
    <source>
        <dbReference type="Proteomes" id="UP000270291"/>
    </source>
</evidence>
<proteinExistence type="predicted"/>
<dbReference type="Proteomes" id="UP000270291">
    <property type="component" value="Unassembled WGS sequence"/>
</dbReference>
<accession>A0A3R9UVK3</accession>
<dbReference type="OrthoDB" id="333971at2"/>
<gene>
    <name evidence="1" type="ORF">EI293_16685</name>
</gene>